<dbReference type="OrthoDB" id="761861at2"/>
<dbReference type="Gene3D" id="3.90.550.10">
    <property type="entry name" value="Spore Coat Polysaccharide Biosynthesis Protein SpsA, Chain A"/>
    <property type="match status" value="1"/>
</dbReference>
<keyword evidence="2" id="KW-0808">Transferase</keyword>
<gene>
    <name evidence="2" type="ORF">SAMN05443667_101641</name>
</gene>
<sequence length="296" mass="34332">MLSILVPIYNYNAYPLVLELHSQCLESKIDFEIICIDDASQECQSNNSSIQFLSNCIYIELPKNIGRSSIRNLLASKSRKDWLLFLDCDTFPKSSDFISNYSYHIKSTTKKAFFGGLLYTKEKPTDEQLLRWVFGKSREAIPLSERKRNPYKSTFVSNFLIQRSVFETIFFDEKINSYGYEDYSFISTLKHRNIAIEQVENPVFHLNLETSEVFLSKTKTALQTLLSLSKDNPAITMQSKITQLHKTLCFFKMDYIVSKLFQSLEVKLEENLTSKKPSLIAFDIYKIGYFCSLNSK</sequence>
<organism evidence="2 3">
    <name type="scientific">Flavobacterium gillisiae</name>
    <dbReference type="NCBI Taxonomy" id="150146"/>
    <lineage>
        <taxon>Bacteria</taxon>
        <taxon>Pseudomonadati</taxon>
        <taxon>Bacteroidota</taxon>
        <taxon>Flavobacteriia</taxon>
        <taxon>Flavobacteriales</taxon>
        <taxon>Flavobacteriaceae</taxon>
        <taxon>Flavobacterium</taxon>
    </lineage>
</organism>
<dbReference type="Pfam" id="PF00535">
    <property type="entry name" value="Glycos_transf_2"/>
    <property type="match status" value="1"/>
</dbReference>
<dbReference type="InterPro" id="IPR029044">
    <property type="entry name" value="Nucleotide-diphossugar_trans"/>
</dbReference>
<dbReference type="RefSeq" id="WP_091084487.1">
    <property type="nucleotide sequence ID" value="NZ_FNRD01000001.1"/>
</dbReference>
<protein>
    <submittedName>
        <fullName evidence="2">Glycosyl transferase family 2</fullName>
    </submittedName>
</protein>
<dbReference type="STRING" id="150146.SAMN05443667_101641"/>
<dbReference type="EMBL" id="FNRD01000001">
    <property type="protein sequence ID" value="SEA02259.1"/>
    <property type="molecule type" value="Genomic_DNA"/>
</dbReference>
<dbReference type="AlphaFoldDB" id="A0A1H3XS83"/>
<name>A0A1H3XS83_9FLAO</name>
<dbReference type="Proteomes" id="UP000198951">
    <property type="component" value="Unassembled WGS sequence"/>
</dbReference>
<keyword evidence="3" id="KW-1185">Reference proteome</keyword>
<dbReference type="GO" id="GO:0016740">
    <property type="term" value="F:transferase activity"/>
    <property type="evidence" value="ECO:0007669"/>
    <property type="project" value="UniProtKB-KW"/>
</dbReference>
<evidence type="ECO:0000259" key="1">
    <source>
        <dbReference type="Pfam" id="PF00535"/>
    </source>
</evidence>
<evidence type="ECO:0000313" key="2">
    <source>
        <dbReference type="EMBL" id="SEA02259.1"/>
    </source>
</evidence>
<reference evidence="3" key="1">
    <citation type="submission" date="2016-10" db="EMBL/GenBank/DDBJ databases">
        <authorList>
            <person name="Varghese N."/>
            <person name="Submissions S."/>
        </authorList>
    </citation>
    <scope>NUCLEOTIDE SEQUENCE [LARGE SCALE GENOMIC DNA]</scope>
    <source>
        <strain evidence="3">DSM 22376</strain>
    </source>
</reference>
<dbReference type="SUPFAM" id="SSF53448">
    <property type="entry name" value="Nucleotide-diphospho-sugar transferases"/>
    <property type="match status" value="1"/>
</dbReference>
<dbReference type="InterPro" id="IPR001173">
    <property type="entry name" value="Glyco_trans_2-like"/>
</dbReference>
<feature type="domain" description="Glycosyltransferase 2-like" evidence="1">
    <location>
        <begin position="3"/>
        <end position="169"/>
    </location>
</feature>
<dbReference type="CDD" id="cd00761">
    <property type="entry name" value="Glyco_tranf_GTA_type"/>
    <property type="match status" value="1"/>
</dbReference>
<accession>A0A1H3XS83</accession>
<proteinExistence type="predicted"/>
<evidence type="ECO:0000313" key="3">
    <source>
        <dbReference type="Proteomes" id="UP000198951"/>
    </source>
</evidence>